<dbReference type="Proteomes" id="UP000324222">
    <property type="component" value="Unassembled WGS sequence"/>
</dbReference>
<accession>A0A5B7G3Z4</accession>
<evidence type="ECO:0000313" key="1">
    <source>
        <dbReference type="EMBL" id="MPC54850.1"/>
    </source>
</evidence>
<sequence>MFDGCASHPLLGAGERSAGLPIRYFSGQPAIGVTCVSGTSRYQLVAVVMVAMSTLDARMQ</sequence>
<dbReference type="AlphaFoldDB" id="A0A5B7G3Z4"/>
<keyword evidence="2" id="KW-1185">Reference proteome</keyword>
<evidence type="ECO:0000313" key="2">
    <source>
        <dbReference type="Proteomes" id="UP000324222"/>
    </source>
</evidence>
<proteinExistence type="predicted"/>
<gene>
    <name evidence="1" type="ORF">E2C01_048779</name>
</gene>
<organism evidence="1 2">
    <name type="scientific">Portunus trituberculatus</name>
    <name type="common">Swimming crab</name>
    <name type="synonym">Neptunus trituberculatus</name>
    <dbReference type="NCBI Taxonomy" id="210409"/>
    <lineage>
        <taxon>Eukaryota</taxon>
        <taxon>Metazoa</taxon>
        <taxon>Ecdysozoa</taxon>
        <taxon>Arthropoda</taxon>
        <taxon>Crustacea</taxon>
        <taxon>Multicrustacea</taxon>
        <taxon>Malacostraca</taxon>
        <taxon>Eumalacostraca</taxon>
        <taxon>Eucarida</taxon>
        <taxon>Decapoda</taxon>
        <taxon>Pleocyemata</taxon>
        <taxon>Brachyura</taxon>
        <taxon>Eubrachyura</taxon>
        <taxon>Portunoidea</taxon>
        <taxon>Portunidae</taxon>
        <taxon>Portuninae</taxon>
        <taxon>Portunus</taxon>
    </lineage>
</organism>
<comment type="caution">
    <text evidence="1">The sequence shown here is derived from an EMBL/GenBank/DDBJ whole genome shotgun (WGS) entry which is preliminary data.</text>
</comment>
<reference evidence="1 2" key="1">
    <citation type="submission" date="2019-05" db="EMBL/GenBank/DDBJ databases">
        <title>Another draft genome of Portunus trituberculatus and its Hox gene families provides insights of decapod evolution.</title>
        <authorList>
            <person name="Jeong J.-H."/>
            <person name="Song I."/>
            <person name="Kim S."/>
            <person name="Choi T."/>
            <person name="Kim D."/>
            <person name="Ryu S."/>
            <person name="Kim W."/>
        </authorList>
    </citation>
    <scope>NUCLEOTIDE SEQUENCE [LARGE SCALE GENOMIC DNA]</scope>
    <source>
        <tissue evidence="1">Muscle</tissue>
    </source>
</reference>
<protein>
    <submittedName>
        <fullName evidence="1">Uncharacterized protein</fullName>
    </submittedName>
</protein>
<name>A0A5B7G3Z4_PORTR</name>
<dbReference type="EMBL" id="VSRR010012685">
    <property type="protein sequence ID" value="MPC54850.1"/>
    <property type="molecule type" value="Genomic_DNA"/>
</dbReference>